<gene>
    <name evidence="1" type="ORF">D1B33_04775</name>
</gene>
<accession>A0A396SE09</accession>
<proteinExistence type="predicted"/>
<keyword evidence="2" id="KW-1185">Reference proteome</keyword>
<dbReference type="EMBL" id="QWEI01000002">
    <property type="protein sequence ID" value="RHW38206.1"/>
    <property type="molecule type" value="Genomic_DNA"/>
</dbReference>
<evidence type="ECO:0000313" key="2">
    <source>
        <dbReference type="Proteomes" id="UP000265692"/>
    </source>
</evidence>
<name>A0A396SE09_9BACL</name>
<evidence type="ECO:0000313" key="1">
    <source>
        <dbReference type="EMBL" id="RHW38206.1"/>
    </source>
</evidence>
<comment type="caution">
    <text evidence="1">The sequence shown here is derived from an EMBL/GenBank/DDBJ whole genome shotgun (WGS) entry which is preliminary data.</text>
</comment>
<dbReference type="RefSeq" id="WP_118875241.1">
    <property type="nucleotide sequence ID" value="NZ_QWEI01000002.1"/>
</dbReference>
<organism evidence="1 2">
    <name type="scientific">Ureibacillus yapensis</name>
    <dbReference type="NCBI Taxonomy" id="2304605"/>
    <lineage>
        <taxon>Bacteria</taxon>
        <taxon>Bacillati</taxon>
        <taxon>Bacillota</taxon>
        <taxon>Bacilli</taxon>
        <taxon>Bacillales</taxon>
        <taxon>Caryophanaceae</taxon>
        <taxon>Ureibacillus</taxon>
    </lineage>
</organism>
<protein>
    <submittedName>
        <fullName evidence="1">Uncharacterized protein</fullName>
    </submittedName>
</protein>
<dbReference type="Proteomes" id="UP000265692">
    <property type="component" value="Unassembled WGS sequence"/>
</dbReference>
<sequence>MNHFETVREIIFKRVAPFNNGRSDETLRNQVVAQYMRYYSGVHDTQREYGSHYHFTQDDIEIISSHIIADIKNR</sequence>
<reference evidence="1 2" key="1">
    <citation type="submission" date="2018-08" db="EMBL/GenBank/DDBJ databases">
        <title>Lysinibacillus sp. YLB-03 draft genome sequence.</title>
        <authorList>
            <person name="Yu L."/>
        </authorList>
    </citation>
    <scope>NUCLEOTIDE SEQUENCE [LARGE SCALE GENOMIC DNA]</scope>
    <source>
        <strain evidence="1 2">YLB-03</strain>
    </source>
</reference>
<dbReference type="AlphaFoldDB" id="A0A396SE09"/>